<dbReference type="SUPFAM" id="SSF82185">
    <property type="entry name" value="Histone H3 K4-specific methyltransferase SET7/9 N-terminal domain"/>
    <property type="match status" value="1"/>
</dbReference>
<feature type="compositionally biased region" description="Gly residues" evidence="5">
    <location>
        <begin position="72"/>
        <end position="102"/>
    </location>
</feature>
<organism evidence="6 7">
    <name type="scientific">Junco hyemalis</name>
    <name type="common">Dark-eyed junco</name>
    <dbReference type="NCBI Taxonomy" id="40217"/>
    <lineage>
        <taxon>Eukaryota</taxon>
        <taxon>Metazoa</taxon>
        <taxon>Chordata</taxon>
        <taxon>Craniata</taxon>
        <taxon>Vertebrata</taxon>
        <taxon>Euteleostomi</taxon>
        <taxon>Archelosauria</taxon>
        <taxon>Archosauria</taxon>
        <taxon>Dinosauria</taxon>
        <taxon>Saurischia</taxon>
        <taxon>Theropoda</taxon>
        <taxon>Coelurosauria</taxon>
        <taxon>Aves</taxon>
        <taxon>Neognathae</taxon>
        <taxon>Neoaves</taxon>
        <taxon>Telluraves</taxon>
        <taxon>Australaves</taxon>
        <taxon>Passeriformes</taxon>
        <taxon>Passerellidae</taxon>
        <taxon>Junco</taxon>
    </lineage>
</organism>
<keyword evidence="4" id="KW-0966">Cell projection</keyword>
<evidence type="ECO:0000256" key="2">
    <source>
        <dbReference type="ARBA" id="ARBA00022846"/>
    </source>
</evidence>
<reference evidence="6" key="2">
    <citation type="submission" date="2025-09" db="UniProtKB">
        <authorList>
            <consortium name="Ensembl"/>
        </authorList>
    </citation>
    <scope>IDENTIFICATION</scope>
</reference>
<evidence type="ECO:0000313" key="7">
    <source>
        <dbReference type="Proteomes" id="UP000694408"/>
    </source>
</evidence>
<evidence type="ECO:0000256" key="3">
    <source>
        <dbReference type="ARBA" id="ARBA00023069"/>
    </source>
</evidence>
<protein>
    <submittedName>
        <fullName evidence="6">MORN repeat containing 5</fullName>
    </submittedName>
</protein>
<reference evidence="6" key="1">
    <citation type="submission" date="2025-08" db="UniProtKB">
        <authorList>
            <consortium name="Ensembl"/>
        </authorList>
    </citation>
    <scope>IDENTIFICATION</scope>
</reference>
<dbReference type="GO" id="GO:0031514">
    <property type="term" value="C:motile cilium"/>
    <property type="evidence" value="ECO:0007669"/>
    <property type="project" value="UniProtKB-SubCell"/>
</dbReference>
<dbReference type="Proteomes" id="UP000694408">
    <property type="component" value="Unplaced"/>
</dbReference>
<keyword evidence="3" id="KW-0969">Cilium</keyword>
<keyword evidence="7" id="KW-1185">Reference proteome</keyword>
<feature type="region of interest" description="Disordered" evidence="5">
    <location>
        <begin position="1"/>
        <end position="117"/>
    </location>
</feature>
<sequence length="329" mass="35155">MAALLERPQRPPRTAHARPRGGGAGAGPGRAGAVVPVTGTRRRGRHGAGGGSVPGGSHARQVRPGTTADTEGPGGGTGGAGRCGSGGTGKGRRGAPGDGGRSGVRRGHVGVRVRQGGQRGTWRAGEYCEDRGVAGIADGPWGQGGIAGGWWDPGGAELPPSTPAISSRMEGYGYYTLPMGTEYRGSLWDGMFHGHGELRRPTGGAYRALWERGLPTQGKYTFTDGLEFELEKWLYCDGYDRRFYTEITSGFKPPGIAQLTNLDPPKIIPKGCYDCGDGFYNPKTRIVVDYKRKFLRNADDEEHEWILRTCRKAWDLTAEEQPKPSDSLS</sequence>
<evidence type="ECO:0000256" key="4">
    <source>
        <dbReference type="ARBA" id="ARBA00023273"/>
    </source>
</evidence>
<dbReference type="Ensembl" id="ENSJHYT00000005555.1">
    <property type="protein sequence ID" value="ENSJHYP00000004503.1"/>
    <property type="gene ID" value="ENSJHYG00000003711.1"/>
</dbReference>
<dbReference type="AlphaFoldDB" id="A0A8C5NK42"/>
<evidence type="ECO:0000256" key="1">
    <source>
        <dbReference type="ARBA" id="ARBA00004230"/>
    </source>
</evidence>
<keyword evidence="2" id="KW-0282">Flagellum</keyword>
<comment type="subcellular location">
    <subcellularLocation>
        <location evidence="1">Cell projection</location>
        <location evidence="1">Cilium</location>
        <location evidence="1">Flagellum</location>
    </subcellularLocation>
</comment>
<dbReference type="Gene3D" id="2.20.110.10">
    <property type="entry name" value="Histone H3 K4-specific methyltransferase SET7/9 N-terminal domain"/>
    <property type="match status" value="1"/>
</dbReference>
<dbReference type="PANTHER" id="PTHR46437:SF1">
    <property type="entry name" value="MORN REPEAT-CONTAINING PROTEIN 5"/>
    <property type="match status" value="1"/>
</dbReference>
<accession>A0A8C5NK42</accession>
<proteinExistence type="predicted"/>
<dbReference type="InterPro" id="IPR042814">
    <property type="entry name" value="Morn5"/>
</dbReference>
<name>A0A8C5NK42_JUNHY</name>
<evidence type="ECO:0000256" key="5">
    <source>
        <dbReference type="SAM" id="MobiDB-lite"/>
    </source>
</evidence>
<evidence type="ECO:0000313" key="6">
    <source>
        <dbReference type="Ensembl" id="ENSJHYP00000004503.1"/>
    </source>
</evidence>
<feature type="compositionally biased region" description="Gly residues" evidence="5">
    <location>
        <begin position="20"/>
        <end position="30"/>
    </location>
</feature>
<dbReference type="PANTHER" id="PTHR46437">
    <property type="entry name" value="MORN REPEAT-CONTAINING PROTEIN 5"/>
    <property type="match status" value="1"/>
</dbReference>